<keyword evidence="1" id="KW-0175">Coiled coil</keyword>
<evidence type="ECO:0000313" key="3">
    <source>
        <dbReference type="EMBL" id="BBB92512.1"/>
    </source>
</evidence>
<evidence type="ECO:0000256" key="1">
    <source>
        <dbReference type="SAM" id="Coils"/>
    </source>
</evidence>
<dbReference type="AlphaFoldDB" id="A0A348AN64"/>
<accession>A0A348AN64</accession>
<keyword evidence="4" id="KW-1185">Reference proteome</keyword>
<organism evidence="3 4">
    <name type="scientific">Methylomusa anaerophila</name>
    <dbReference type="NCBI Taxonomy" id="1930071"/>
    <lineage>
        <taxon>Bacteria</taxon>
        <taxon>Bacillati</taxon>
        <taxon>Bacillota</taxon>
        <taxon>Negativicutes</taxon>
        <taxon>Selenomonadales</taxon>
        <taxon>Sporomusaceae</taxon>
        <taxon>Methylomusa</taxon>
    </lineage>
</organism>
<dbReference type="OrthoDB" id="1683575at2"/>
<dbReference type="RefSeq" id="WP_126309407.1">
    <property type="nucleotide sequence ID" value="NZ_AP018449.1"/>
</dbReference>
<dbReference type="EMBL" id="AP018449">
    <property type="protein sequence ID" value="BBB92512.1"/>
    <property type="molecule type" value="Genomic_DNA"/>
</dbReference>
<evidence type="ECO:0000313" key="4">
    <source>
        <dbReference type="Proteomes" id="UP000276437"/>
    </source>
</evidence>
<name>A0A348AN64_9FIRM</name>
<evidence type="ECO:0000256" key="2">
    <source>
        <dbReference type="SAM" id="MobiDB-lite"/>
    </source>
</evidence>
<feature type="region of interest" description="Disordered" evidence="2">
    <location>
        <begin position="97"/>
        <end position="116"/>
    </location>
</feature>
<feature type="compositionally biased region" description="Basic and acidic residues" evidence="2">
    <location>
        <begin position="102"/>
        <end position="116"/>
    </location>
</feature>
<dbReference type="KEGG" id="mana:MAMMFC1_03205"/>
<sequence>MTTAKPKTIVEMEERLDILYRRRQKAEQRLKKSTAEMKTLQRKIRDLEEAKFTRECKDFGLGLAKENLSVSQVDVEKVAQLVATNPGGYARLSDSAVLENSLHQEDQPSPDGRESE</sequence>
<dbReference type="Proteomes" id="UP000276437">
    <property type="component" value="Chromosome"/>
</dbReference>
<protein>
    <submittedName>
        <fullName evidence="3">Uncharacterized protein</fullName>
    </submittedName>
</protein>
<gene>
    <name evidence="3" type="ORF">MAMMFC1_03205</name>
</gene>
<proteinExistence type="predicted"/>
<reference evidence="3 4" key="1">
    <citation type="journal article" date="2018" name="Int. J. Syst. Evol. Microbiol.">
        <title>Methylomusa anaerophila gen. nov., sp. nov., an anaerobic methanol-utilizing bacterium isolated from a microbial fuel cell.</title>
        <authorList>
            <person name="Amano N."/>
            <person name="Yamamuro A."/>
            <person name="Miyahara M."/>
            <person name="Kouzuma A."/>
            <person name="Abe T."/>
            <person name="Watanabe K."/>
        </authorList>
    </citation>
    <scope>NUCLEOTIDE SEQUENCE [LARGE SCALE GENOMIC DNA]</scope>
    <source>
        <strain evidence="3 4">MMFC1</strain>
    </source>
</reference>
<feature type="coiled-coil region" evidence="1">
    <location>
        <begin position="9"/>
        <end position="50"/>
    </location>
</feature>